<evidence type="ECO:0000313" key="2">
    <source>
        <dbReference type="EMBL" id="CDQ24211.1"/>
    </source>
</evidence>
<comment type="caution">
    <text evidence="2">The sequence shown here is derived from an EMBL/GenBank/DDBJ whole genome shotgun (WGS) entry which is preliminary data.</text>
</comment>
<feature type="domain" description="Cupin type-2" evidence="1">
    <location>
        <begin position="190"/>
        <end position="265"/>
    </location>
</feature>
<dbReference type="EMBL" id="CCDI010000003">
    <property type="protein sequence ID" value="CDQ24211.1"/>
    <property type="molecule type" value="Genomic_DNA"/>
</dbReference>
<dbReference type="PANTHER" id="PTHR43346">
    <property type="entry name" value="LIGAND BINDING DOMAIN PROTEIN, PUTATIVE (AFU_ORTHOLOGUE AFUA_6G14370)-RELATED"/>
    <property type="match status" value="1"/>
</dbReference>
<evidence type="ECO:0000259" key="1">
    <source>
        <dbReference type="Pfam" id="PF07883"/>
    </source>
</evidence>
<keyword evidence="3" id="KW-1185">Reference proteome</keyword>
<proteinExistence type="predicted"/>
<dbReference type="AlphaFoldDB" id="A0A024P6G1"/>
<dbReference type="RefSeq" id="WP_035508905.1">
    <property type="nucleotide sequence ID" value="NZ_CCDH010000001.1"/>
</dbReference>
<evidence type="ECO:0000313" key="3">
    <source>
        <dbReference type="Proteomes" id="UP000028868"/>
    </source>
</evidence>
<sequence>MHNSPQGVSYPNSTLNRNALEMNDIFLDAVKKKAKAVRLFNALGEAAPDKKHEQEILKALENEKRHLNHFTHLYTSFTGTEPEYEREEPQFQTYEEGLREGYDAGLEEFEKYRNVYSKNGHNQWGDVFYRACHDKAVTTNRLVALSRGERQINTKDYGKQPFVVDMEEAAKKNGHFRTALWTGNHLQITLMSIPVGDDIGLEVHPDVDQFLRIEEGQGLVQMGDEKYQLNFQQRVSDDSAIMVPAGTWHNLINTGPQPLKLYSIYAPPEHSFGTVHHTKADTVLGHKDHNEGRKGIRE</sequence>
<dbReference type="InterPro" id="IPR013096">
    <property type="entry name" value="Cupin_2"/>
</dbReference>
<protein>
    <recommendedName>
        <fullName evidence="1">Cupin type-2 domain-containing protein</fullName>
    </recommendedName>
</protein>
<gene>
    <name evidence="2" type="ORF">BN983_02483</name>
</gene>
<dbReference type="PANTHER" id="PTHR43346:SF1">
    <property type="entry name" value="QUERCETIN 2,3-DIOXYGENASE-RELATED"/>
    <property type="match status" value="1"/>
</dbReference>
<reference evidence="2 3" key="2">
    <citation type="submission" date="2014-05" db="EMBL/GenBank/DDBJ databases">
        <title>Draft genome sequence of Halobacillus karajensis HK-03.</title>
        <authorList>
            <person name="Khelaifia S."/>
            <person name="Croce O."/>
            <person name="Lagier J.C."/>
            <person name="Raoult D."/>
        </authorList>
    </citation>
    <scope>NUCLEOTIDE SEQUENCE [LARGE SCALE GENOMIC DNA]</scope>
    <source>
        <strain evidence="2 3">HD-03</strain>
    </source>
</reference>
<organism evidence="2 3">
    <name type="scientific">Halobacillus karajensis</name>
    <dbReference type="NCBI Taxonomy" id="195088"/>
    <lineage>
        <taxon>Bacteria</taxon>
        <taxon>Bacillati</taxon>
        <taxon>Bacillota</taxon>
        <taxon>Bacilli</taxon>
        <taxon>Bacillales</taxon>
        <taxon>Bacillaceae</taxon>
        <taxon>Halobacillus</taxon>
    </lineage>
</organism>
<dbReference type="Pfam" id="PF07883">
    <property type="entry name" value="Cupin_2"/>
    <property type="match status" value="1"/>
</dbReference>
<dbReference type="InterPro" id="IPR052538">
    <property type="entry name" value="Flavonoid_dioxygenase-like"/>
</dbReference>
<dbReference type="Proteomes" id="UP000028868">
    <property type="component" value="Unassembled WGS sequence"/>
</dbReference>
<reference evidence="3" key="1">
    <citation type="submission" date="2014-03" db="EMBL/GenBank/DDBJ databases">
        <authorList>
            <person name="Urmite Genomes U."/>
        </authorList>
    </citation>
    <scope>NUCLEOTIDE SEQUENCE [LARGE SCALE GENOMIC DNA]</scope>
    <source>
        <strain evidence="3">HD-03</strain>
    </source>
</reference>
<dbReference type="InterPro" id="IPR011051">
    <property type="entry name" value="RmlC_Cupin_sf"/>
</dbReference>
<dbReference type="Gene3D" id="2.60.120.10">
    <property type="entry name" value="Jelly Rolls"/>
    <property type="match status" value="1"/>
</dbReference>
<dbReference type="CDD" id="cd02223">
    <property type="entry name" value="cupin_Bh2720-like"/>
    <property type="match status" value="1"/>
</dbReference>
<dbReference type="SUPFAM" id="SSF51182">
    <property type="entry name" value="RmlC-like cupins"/>
    <property type="match status" value="1"/>
</dbReference>
<name>A0A024P6G1_9BACI</name>
<accession>A0A024P6G1</accession>
<dbReference type="InterPro" id="IPR014710">
    <property type="entry name" value="RmlC-like_jellyroll"/>
</dbReference>